<gene>
    <name evidence="1" type="ordered locus">LCGL_0025</name>
</gene>
<reference evidence="1 2" key="1">
    <citation type="journal article" date="2011" name="PLoS ONE">
        <title>Complete genome sequence and comparative analysis of the fish pathogen Lactococcus garvieae.</title>
        <authorList>
            <person name="Morita H."/>
            <person name="Toh H."/>
            <person name="Oshima K."/>
            <person name="Yoshizaki M."/>
            <person name="Kawanishi M."/>
            <person name="Nakaya K."/>
            <person name="Suzuki T."/>
            <person name="Miyauchi E."/>
            <person name="Ishii Y."/>
            <person name="Tanabe S."/>
            <person name="Murakami M."/>
            <person name="Hattori M."/>
        </authorList>
    </citation>
    <scope>NUCLEOTIDE SEQUENCE [LARGE SCALE GENOMIC DNA]</scope>
    <source>
        <strain evidence="1 2">Lg2</strain>
    </source>
</reference>
<dbReference type="AlphaFoldDB" id="F9VGK2"/>
<dbReference type="EMBL" id="AP009333">
    <property type="protein sequence ID" value="BAK59485.1"/>
    <property type="molecule type" value="Genomic_DNA"/>
</dbReference>
<keyword evidence="2" id="KW-1185">Reference proteome</keyword>
<dbReference type="KEGG" id="lgv:LCGL_0025"/>
<dbReference type="Proteomes" id="UP000008520">
    <property type="component" value="Chromosome"/>
</dbReference>
<protein>
    <submittedName>
        <fullName evidence="1">Uncharacterized protein</fullName>
    </submittedName>
</protein>
<proteinExistence type="predicted"/>
<organism evidence="1 2">
    <name type="scientific">Lactococcus garvieae (strain Lg2)</name>
    <name type="common">Enterococcus seriolicida</name>
    <dbReference type="NCBI Taxonomy" id="420890"/>
    <lineage>
        <taxon>Bacteria</taxon>
        <taxon>Bacillati</taxon>
        <taxon>Bacillota</taxon>
        <taxon>Bacilli</taxon>
        <taxon>Lactobacillales</taxon>
        <taxon>Streptococcaceae</taxon>
        <taxon>Lactococcus</taxon>
    </lineage>
</organism>
<evidence type="ECO:0000313" key="1">
    <source>
        <dbReference type="EMBL" id="BAK59485.1"/>
    </source>
</evidence>
<dbReference type="STRING" id="420890.LCGL_0025"/>
<dbReference type="eggNOG" id="ENOG50339XP">
    <property type="taxonomic scope" value="Bacteria"/>
</dbReference>
<evidence type="ECO:0000313" key="2">
    <source>
        <dbReference type="Proteomes" id="UP000008520"/>
    </source>
</evidence>
<sequence length="287" mass="33081">MTYSSPDTPISRRLSNKAICVYRIRTYLFSHILLKKTIIKKIGLMKITEAKCIHEDINCIKTLNEISDYGDFNKIKNNLICSTTECDSRIIYVRGKSPYLRTYKGDIHSEDCQYSFTRNAEAKQQSVDEKVVSLGEKAFAQRSRSFLDKIFNSENIPNSGNNRRKKSKIVDKKSSKEEIISAKLGYGTEVDDSLENLKKSNPKARGPRIPKKEIQQLIQEDIGTKCMTIFNIVNAKKVSKQSFVFEGEWRGKKVILNMPEAFFATQYVETENYVERLVEFIDNKKKI</sequence>
<accession>F9VGK2</accession>
<dbReference type="PATRIC" id="fig|420890.5.peg.25"/>
<name>F9VGK2_LACGL</name>
<dbReference type="HOGENOM" id="CLU_969063_0_0_9"/>